<dbReference type="AlphaFoldDB" id="A0A6A6A211"/>
<reference evidence="2" key="1">
    <citation type="journal article" date="2020" name="Stud. Mycol.">
        <title>101 Dothideomycetes genomes: a test case for predicting lifestyles and emergence of pathogens.</title>
        <authorList>
            <person name="Haridas S."/>
            <person name="Albert R."/>
            <person name="Binder M."/>
            <person name="Bloem J."/>
            <person name="Labutti K."/>
            <person name="Salamov A."/>
            <person name="Andreopoulos B."/>
            <person name="Baker S."/>
            <person name="Barry K."/>
            <person name="Bills G."/>
            <person name="Bluhm B."/>
            <person name="Cannon C."/>
            <person name="Castanera R."/>
            <person name="Culley D."/>
            <person name="Daum C."/>
            <person name="Ezra D."/>
            <person name="Gonzalez J."/>
            <person name="Henrissat B."/>
            <person name="Kuo A."/>
            <person name="Liang C."/>
            <person name="Lipzen A."/>
            <person name="Lutzoni F."/>
            <person name="Magnuson J."/>
            <person name="Mondo S."/>
            <person name="Nolan M."/>
            <person name="Ohm R."/>
            <person name="Pangilinan J."/>
            <person name="Park H.-J."/>
            <person name="Ramirez L."/>
            <person name="Alfaro M."/>
            <person name="Sun H."/>
            <person name="Tritt A."/>
            <person name="Yoshinaga Y."/>
            <person name="Zwiers L.-H."/>
            <person name="Turgeon B."/>
            <person name="Goodwin S."/>
            <person name="Spatafora J."/>
            <person name="Crous P."/>
            <person name="Grigoriev I."/>
        </authorList>
    </citation>
    <scope>NUCLEOTIDE SEQUENCE</scope>
    <source>
        <strain evidence="2">CBS 119687</strain>
    </source>
</reference>
<protein>
    <recommendedName>
        <fullName evidence="4">C2H2-type domain-containing protein</fullName>
    </recommendedName>
</protein>
<accession>A0A6A6A211</accession>
<sequence length="201" mass="22213">MNTIHSVAAYPSSANTRHWPVNAEVSSMQSSLYQGDILDQWCLHPDVQISDSFSPGTSHLDAEYNQYTSHAECASNQVQTTKDTQQSSSPSTGEAIQGSDALPFRQSSPEESAFVKIATVYSPGSSSTAVFSCQSPGCAGRTFSRWPDFKRHYDGAHALEKTIYWCHVSECERSEADGKSPFPRKDKMKDHVRKVHSMDCP</sequence>
<name>A0A6A6A211_9PLEO</name>
<evidence type="ECO:0000256" key="1">
    <source>
        <dbReference type="SAM" id="MobiDB-lite"/>
    </source>
</evidence>
<evidence type="ECO:0008006" key="4">
    <source>
        <dbReference type="Google" id="ProtNLM"/>
    </source>
</evidence>
<gene>
    <name evidence="2" type="ORF">P153DRAFT_94865</name>
</gene>
<dbReference type="EMBL" id="ML977515">
    <property type="protein sequence ID" value="KAF2125840.1"/>
    <property type="molecule type" value="Genomic_DNA"/>
</dbReference>
<dbReference type="Proteomes" id="UP000799771">
    <property type="component" value="Unassembled WGS sequence"/>
</dbReference>
<feature type="region of interest" description="Disordered" evidence="1">
    <location>
        <begin position="76"/>
        <end position="105"/>
    </location>
</feature>
<dbReference type="OrthoDB" id="2687452at2759"/>
<feature type="region of interest" description="Disordered" evidence="1">
    <location>
        <begin position="175"/>
        <end position="201"/>
    </location>
</feature>
<feature type="compositionally biased region" description="Basic and acidic residues" evidence="1">
    <location>
        <begin position="175"/>
        <end position="189"/>
    </location>
</feature>
<evidence type="ECO:0000313" key="2">
    <source>
        <dbReference type="EMBL" id="KAF2125840.1"/>
    </source>
</evidence>
<proteinExistence type="predicted"/>
<organism evidence="2 3">
    <name type="scientific">Dothidotthia symphoricarpi CBS 119687</name>
    <dbReference type="NCBI Taxonomy" id="1392245"/>
    <lineage>
        <taxon>Eukaryota</taxon>
        <taxon>Fungi</taxon>
        <taxon>Dikarya</taxon>
        <taxon>Ascomycota</taxon>
        <taxon>Pezizomycotina</taxon>
        <taxon>Dothideomycetes</taxon>
        <taxon>Pleosporomycetidae</taxon>
        <taxon>Pleosporales</taxon>
        <taxon>Dothidotthiaceae</taxon>
        <taxon>Dothidotthia</taxon>
    </lineage>
</organism>
<dbReference type="RefSeq" id="XP_033520232.1">
    <property type="nucleotide sequence ID" value="XM_033673515.1"/>
</dbReference>
<feature type="compositionally biased region" description="Polar residues" evidence="1">
    <location>
        <begin position="76"/>
        <end position="94"/>
    </location>
</feature>
<keyword evidence="3" id="KW-1185">Reference proteome</keyword>
<evidence type="ECO:0000313" key="3">
    <source>
        <dbReference type="Proteomes" id="UP000799771"/>
    </source>
</evidence>
<dbReference type="GeneID" id="54413947"/>